<gene>
    <name evidence="12" type="ORF">UCDDS831_g07454</name>
</gene>
<evidence type="ECO:0000313" key="12">
    <source>
        <dbReference type="EMBL" id="KKY15851.1"/>
    </source>
</evidence>
<dbReference type="GO" id="GO:0005743">
    <property type="term" value="C:mitochondrial inner membrane"/>
    <property type="evidence" value="ECO:0007669"/>
    <property type="project" value="UniProtKB-SubCell"/>
</dbReference>
<dbReference type="NCBIfam" id="NF006969">
    <property type="entry name" value="PRK09441.1-2"/>
    <property type="match status" value="1"/>
</dbReference>
<feature type="repeat" description="Solcar" evidence="10">
    <location>
        <begin position="220"/>
        <end position="305"/>
    </location>
</feature>
<dbReference type="InterPro" id="IPR006047">
    <property type="entry name" value="GH13_cat_dom"/>
</dbReference>
<comment type="caution">
    <text evidence="12">The sequence shown here is derived from an EMBL/GenBank/DDBJ whole genome shotgun (WGS) entry which is preliminary data.</text>
</comment>
<dbReference type="SUPFAM" id="SSF51445">
    <property type="entry name" value="(Trans)glycosidases"/>
    <property type="match status" value="1"/>
</dbReference>
<keyword evidence="4 10" id="KW-0812">Transmembrane</keyword>
<dbReference type="PANTHER" id="PTHR45671">
    <property type="entry name" value="SOLUTE CARRIER FAMILY 25 (MITOCHONDRIAL CARRIER PHOSPHATE CARRIER), MEMBER 3, LIKE-RELATED-RELATED"/>
    <property type="match status" value="1"/>
</dbReference>
<dbReference type="PROSITE" id="PS50920">
    <property type="entry name" value="SOLCAR"/>
    <property type="match status" value="3"/>
</dbReference>
<name>A0A0G2E0H2_9PEZI</name>
<dbReference type="SUPFAM" id="SSF103506">
    <property type="entry name" value="Mitochondrial carrier"/>
    <property type="match status" value="1"/>
</dbReference>
<dbReference type="EMBL" id="LAQI01000179">
    <property type="protein sequence ID" value="KKY15851.1"/>
    <property type="molecule type" value="Genomic_DNA"/>
</dbReference>
<comment type="similarity">
    <text evidence="2">Belongs to the mitochondrial carrier (TC 2.A.29) family.</text>
</comment>
<evidence type="ECO:0000256" key="7">
    <source>
        <dbReference type="ARBA" id="ARBA00022989"/>
    </source>
</evidence>
<reference evidence="12 13" key="1">
    <citation type="submission" date="2015-03" db="EMBL/GenBank/DDBJ databases">
        <authorList>
            <person name="Morales-Cruz A."/>
            <person name="Amrine K.C."/>
            <person name="Cantu D."/>
        </authorList>
    </citation>
    <scope>NUCLEOTIDE SEQUENCE [LARGE SCALE GENOMIC DNA]</scope>
    <source>
        <strain evidence="12">DS831</strain>
    </source>
</reference>
<evidence type="ECO:0000259" key="11">
    <source>
        <dbReference type="SMART" id="SM00642"/>
    </source>
</evidence>
<keyword evidence="7" id="KW-1133">Transmembrane helix</keyword>
<evidence type="ECO:0000256" key="9">
    <source>
        <dbReference type="ARBA" id="ARBA00023136"/>
    </source>
</evidence>
<feature type="repeat" description="Solcar" evidence="10">
    <location>
        <begin position="122"/>
        <end position="206"/>
    </location>
</feature>
<evidence type="ECO:0000256" key="4">
    <source>
        <dbReference type="ARBA" id="ARBA00022692"/>
    </source>
</evidence>
<keyword evidence="5" id="KW-0677">Repeat</keyword>
<dbReference type="PANTHER" id="PTHR45671:SF12">
    <property type="entry name" value="MITOCHONDRIAL PHOSPHATE CARRIER PROTEIN"/>
    <property type="match status" value="1"/>
</dbReference>
<dbReference type="Gene3D" id="1.50.40.10">
    <property type="entry name" value="Mitochondrial carrier domain"/>
    <property type="match status" value="1"/>
</dbReference>
<evidence type="ECO:0000256" key="2">
    <source>
        <dbReference type="ARBA" id="ARBA00006375"/>
    </source>
</evidence>
<comment type="subcellular location">
    <subcellularLocation>
        <location evidence="1">Mitochondrion inner membrane</location>
        <topology evidence="1">Multi-pass membrane protein</topology>
    </subcellularLocation>
</comment>
<evidence type="ECO:0000256" key="8">
    <source>
        <dbReference type="ARBA" id="ARBA00023128"/>
    </source>
</evidence>
<dbReference type="CDD" id="cd11318">
    <property type="entry name" value="AmyAc_bac_fung_AmyA"/>
    <property type="match status" value="1"/>
</dbReference>
<dbReference type="AlphaFoldDB" id="A0A0G2E0H2"/>
<keyword evidence="8" id="KW-0496">Mitochondrion</keyword>
<dbReference type="Proteomes" id="UP000034182">
    <property type="component" value="Unassembled WGS sequence"/>
</dbReference>
<keyword evidence="9 10" id="KW-0472">Membrane</keyword>
<dbReference type="GO" id="GO:1990547">
    <property type="term" value="P:mitochondrial phosphate ion transmembrane transport"/>
    <property type="evidence" value="ECO:0007669"/>
    <property type="project" value="InterPro"/>
</dbReference>
<keyword evidence="6" id="KW-0999">Mitochondrion inner membrane</keyword>
<dbReference type="InterPro" id="IPR017853">
    <property type="entry name" value="GH"/>
</dbReference>
<feature type="domain" description="Glycosyl hydrolase family 13 catalytic" evidence="11">
    <location>
        <begin position="320"/>
        <end position="712"/>
    </location>
</feature>
<keyword evidence="3" id="KW-0813">Transport</keyword>
<dbReference type="Gene3D" id="2.60.40.1180">
    <property type="entry name" value="Golgi alpha-mannosidase II"/>
    <property type="match status" value="1"/>
</dbReference>
<dbReference type="GO" id="GO:0005315">
    <property type="term" value="F:phosphate transmembrane transporter activity"/>
    <property type="evidence" value="ECO:0007669"/>
    <property type="project" value="InterPro"/>
</dbReference>
<dbReference type="FunFam" id="1.50.40.10:FF:000024">
    <property type="entry name" value="MIR1p Mitochondrial phosphate carrier"/>
    <property type="match status" value="1"/>
</dbReference>
<dbReference type="Gene3D" id="3.20.20.80">
    <property type="entry name" value="Glycosidases"/>
    <property type="match status" value="1"/>
</dbReference>
<dbReference type="InterPro" id="IPR023395">
    <property type="entry name" value="MCP_dom_sf"/>
</dbReference>
<dbReference type="Pfam" id="PF00153">
    <property type="entry name" value="Mito_carr"/>
    <property type="match status" value="3"/>
</dbReference>
<dbReference type="SUPFAM" id="SSF51011">
    <property type="entry name" value="Glycosyl hydrolase domain"/>
    <property type="match status" value="1"/>
</dbReference>
<evidence type="ECO:0000256" key="3">
    <source>
        <dbReference type="ARBA" id="ARBA00022448"/>
    </source>
</evidence>
<dbReference type="Pfam" id="PF00128">
    <property type="entry name" value="Alpha-amylase"/>
    <property type="match status" value="1"/>
</dbReference>
<reference evidence="12 13" key="2">
    <citation type="submission" date="2015-05" db="EMBL/GenBank/DDBJ databases">
        <title>Distinctive expansion of gene families associated with plant cell wall degradation and secondary metabolism in the genomes of grapevine trunk pathogens.</title>
        <authorList>
            <person name="Lawrence D.P."/>
            <person name="Travadon R."/>
            <person name="Rolshausen P.E."/>
            <person name="Baumgartner K."/>
        </authorList>
    </citation>
    <scope>NUCLEOTIDE SEQUENCE [LARGE SCALE GENOMIC DNA]</scope>
    <source>
        <strain evidence="12">DS831</strain>
    </source>
</reference>
<dbReference type="NCBIfam" id="NF006968">
    <property type="entry name" value="PRK09441.1-1"/>
    <property type="match status" value="1"/>
</dbReference>
<organism evidence="12 13">
    <name type="scientific">Diplodia seriata</name>
    <dbReference type="NCBI Taxonomy" id="420778"/>
    <lineage>
        <taxon>Eukaryota</taxon>
        <taxon>Fungi</taxon>
        <taxon>Dikarya</taxon>
        <taxon>Ascomycota</taxon>
        <taxon>Pezizomycotina</taxon>
        <taxon>Dothideomycetes</taxon>
        <taxon>Dothideomycetes incertae sedis</taxon>
        <taxon>Botryosphaeriales</taxon>
        <taxon>Botryosphaeriaceae</taxon>
        <taxon>Diplodia</taxon>
    </lineage>
</organism>
<evidence type="ECO:0000313" key="13">
    <source>
        <dbReference type="Proteomes" id="UP000034182"/>
    </source>
</evidence>
<proteinExistence type="inferred from homology"/>
<dbReference type="InterPro" id="IPR044677">
    <property type="entry name" value="SLC25A3/Pic2/Mir1-like"/>
</dbReference>
<dbReference type="InterPro" id="IPR013780">
    <property type="entry name" value="Glyco_hydro_b"/>
</dbReference>
<dbReference type="InterPro" id="IPR018108">
    <property type="entry name" value="MCP_transmembrane"/>
</dbReference>
<sequence length="834" mass="90680">MASKIDEIKAKAEANKPGQLSGLQLYSRFAFAGAVCCSVTHGALTPVDVVKTSIQLDPAKYNRGLIGGFKQIIGEKGFGAVWTGVGPTFAGYFLQGAFKFGGYEFFKQQSINAIGYEAAANNRTAVYLASSAAAEFFADIALCPLEATRIRLVSDPTFANGLISGFSKIAKSEGIGAFYSGFGPILFKQVPYTMAKFVVYEKVSEAIYKRVDKSTLSNPAQTAVNLGSGLIAGFAAALVSQPADTMLSKINKTKGAPGEGTTSRLIKIAKELGLRGSYAGIGARLFMVGTLTAGQFAIYGDVKSALGAQDEERKPTPENGTLFQAFEWNVPADGKHWKRLIAALPSLKHIGISNIWIPPACKASSPEGNGYDAYDLYDLGEFDQKGGTRTKWGSFDELKELSAKASEVGIGLYFDAVLNHKAAADRKEKCQAIEVDSNDRTKEVSEPYEIEGWLGFDFPGRGDKYSAQKYHWYHFTGTDYNAANEKSAIYKIQGEGKGWSSSVDKEQGNADYMMFADLDYSHDEVIADVKNWGVWVTKTLGLKGFRLDAVQHFSERFTNEWAESLHKECGSDIFLVGEFWVGEASTLTEWLDKMHHKFALFDAPLLYNFHNAGGTDSFDLRKIFDNTLVQSEPVNAVTVVANHDTQPGQTVETPVADFFKPLAYALILLRPDGYPCPFYGDLYGLLPGPDTPFDEAAPPACSGKLPDLVKARQLYAYGACEDYFDNDSPDAVTCVGWVRRGAWDRGEGGCAVVLSDAGPGTRRMFVGDGTEGQVWTDVLGWARDGDGDAEVTIGADGFGDFTCGEMSVSVWVRKDAGGRDQFPVKFDTDIYKMA</sequence>
<evidence type="ECO:0000256" key="1">
    <source>
        <dbReference type="ARBA" id="ARBA00004448"/>
    </source>
</evidence>
<evidence type="ECO:0000256" key="5">
    <source>
        <dbReference type="ARBA" id="ARBA00022737"/>
    </source>
</evidence>
<evidence type="ECO:0000256" key="6">
    <source>
        <dbReference type="ARBA" id="ARBA00022792"/>
    </source>
</evidence>
<accession>A0A0G2E0H2</accession>
<dbReference type="Gene3D" id="2.40.30.140">
    <property type="match status" value="1"/>
</dbReference>
<dbReference type="SMART" id="SM00642">
    <property type="entry name" value="Aamy"/>
    <property type="match status" value="1"/>
</dbReference>
<dbReference type="GO" id="GO:0005975">
    <property type="term" value="P:carbohydrate metabolic process"/>
    <property type="evidence" value="ECO:0007669"/>
    <property type="project" value="InterPro"/>
</dbReference>
<feature type="repeat" description="Solcar" evidence="10">
    <location>
        <begin position="24"/>
        <end position="109"/>
    </location>
</feature>
<evidence type="ECO:0000256" key="10">
    <source>
        <dbReference type="PROSITE-ProRule" id="PRU00282"/>
    </source>
</evidence>
<protein>
    <submittedName>
        <fullName evidence="12">Putative glucanalpha-maltohexaosidase</fullName>
    </submittedName>
</protein>